<keyword evidence="4" id="KW-0732">Signal</keyword>
<dbReference type="InterPro" id="IPR036249">
    <property type="entry name" value="Thioredoxin-like_sf"/>
</dbReference>
<evidence type="ECO:0000256" key="3">
    <source>
        <dbReference type="SAM" id="MobiDB-lite"/>
    </source>
</evidence>
<evidence type="ECO:0000313" key="6">
    <source>
        <dbReference type="EMBL" id="CAE0752898.1"/>
    </source>
</evidence>
<gene>
    <name evidence="6" type="ORF">PCAR00345_LOCUS5485</name>
</gene>
<dbReference type="PROSITE" id="PS00195">
    <property type="entry name" value="GLUTAREDOXIN_1"/>
    <property type="match status" value="1"/>
</dbReference>
<feature type="region of interest" description="Disordered" evidence="3">
    <location>
        <begin position="226"/>
        <end position="270"/>
    </location>
</feature>
<dbReference type="InterPro" id="IPR002109">
    <property type="entry name" value="Glutaredoxin"/>
</dbReference>
<protein>
    <recommendedName>
        <fullName evidence="5">Glutaredoxin domain-containing protein</fullName>
    </recommendedName>
</protein>
<dbReference type="PRINTS" id="PR00160">
    <property type="entry name" value="GLUTAREDOXIN"/>
</dbReference>
<evidence type="ECO:0000256" key="2">
    <source>
        <dbReference type="ARBA" id="ARBA00023284"/>
    </source>
</evidence>
<dbReference type="PANTHER" id="PTHR34123:SF1">
    <property type="entry name" value="OS04G0578200 PROTEIN"/>
    <property type="match status" value="1"/>
</dbReference>
<dbReference type="Gene3D" id="3.40.30.10">
    <property type="entry name" value="Glutaredoxin"/>
    <property type="match status" value="1"/>
</dbReference>
<name>A0A7S4B3Q8_CHRCT</name>
<dbReference type="InterPro" id="IPR014025">
    <property type="entry name" value="Glutaredoxin_subgr"/>
</dbReference>
<dbReference type="PANTHER" id="PTHR34123">
    <property type="entry name" value="OS04G0578200 PROTEIN"/>
    <property type="match status" value="1"/>
</dbReference>
<reference evidence="6" key="1">
    <citation type="submission" date="2021-01" db="EMBL/GenBank/DDBJ databases">
        <authorList>
            <person name="Corre E."/>
            <person name="Pelletier E."/>
            <person name="Niang G."/>
            <person name="Scheremetjew M."/>
            <person name="Finn R."/>
            <person name="Kale V."/>
            <person name="Holt S."/>
            <person name="Cochrane G."/>
            <person name="Meng A."/>
            <person name="Brown T."/>
            <person name="Cohen L."/>
        </authorList>
    </citation>
    <scope>NUCLEOTIDE SEQUENCE</scope>
    <source>
        <strain evidence="6">CCMP645</strain>
    </source>
</reference>
<evidence type="ECO:0000256" key="4">
    <source>
        <dbReference type="SAM" id="SignalP"/>
    </source>
</evidence>
<keyword evidence="2" id="KW-0676">Redox-active center</keyword>
<keyword evidence="1" id="KW-1015">Disulfide bond</keyword>
<feature type="signal peptide" evidence="4">
    <location>
        <begin position="1"/>
        <end position="21"/>
    </location>
</feature>
<dbReference type="CDD" id="cd03419">
    <property type="entry name" value="GRX_GRXh_1_2_like"/>
    <property type="match status" value="1"/>
</dbReference>
<dbReference type="SUPFAM" id="SSF52833">
    <property type="entry name" value="Thioredoxin-like"/>
    <property type="match status" value="1"/>
</dbReference>
<feature type="domain" description="Glutaredoxin" evidence="5">
    <location>
        <begin position="352"/>
        <end position="414"/>
    </location>
</feature>
<dbReference type="Pfam" id="PF00462">
    <property type="entry name" value="Glutaredoxin"/>
    <property type="match status" value="1"/>
</dbReference>
<evidence type="ECO:0000256" key="1">
    <source>
        <dbReference type="ARBA" id="ARBA00023157"/>
    </source>
</evidence>
<proteinExistence type="predicted"/>
<organism evidence="6">
    <name type="scientific">Chrysotila carterae</name>
    <name type="common">Marine alga</name>
    <name type="synonym">Syracosphaera carterae</name>
    <dbReference type="NCBI Taxonomy" id="13221"/>
    <lineage>
        <taxon>Eukaryota</taxon>
        <taxon>Haptista</taxon>
        <taxon>Haptophyta</taxon>
        <taxon>Prymnesiophyceae</taxon>
        <taxon>Isochrysidales</taxon>
        <taxon>Isochrysidaceae</taxon>
        <taxon>Chrysotila</taxon>
    </lineage>
</organism>
<feature type="chain" id="PRO_5031143232" description="Glutaredoxin domain-containing protein" evidence="4">
    <location>
        <begin position="22"/>
        <end position="448"/>
    </location>
</feature>
<dbReference type="InterPro" id="IPR011767">
    <property type="entry name" value="GLR_AS"/>
</dbReference>
<sequence>MRRPSFILIALFAQAFFLVDALQRPWIPKSTGRHGGVVCKSPQPSEEPSAATKAVWVGAELFGKASAFVNGGQEFSSSGEMGAPQSLDEAIERLKADYAGTSEDPRPYFLTGRMDVSLYAEDCEFADPFVSFKGRQRFQDNLQNLAGGFIIDSNVRLLDSKVVTGGAASGVPTSYKTRLLVKLQLGLPWKPVLAWPWGVEHVFDPESALICRHIESWEVSAGEGVRQLLRPGPPNGLGQGKTQGSEQRSASDEEEASAQSGARNSLGTMDPLAGPAVKLARRLGALPQEEADGWTGEPSAWAEAGSLPQKLSELTQRRLGGFKQWTAELVAGDFDEVKVDARIDSLVQSAPVVMFSFTSCPFCKKAKEALDSRGITYSVVELDEDAQGPAIRARLGARTSRTSVPSIWIGGDCIGGLNDGFPGLLPLVDSGKLEPRLNAAQAEFSARK</sequence>
<dbReference type="EMBL" id="HBIZ01009349">
    <property type="protein sequence ID" value="CAE0752898.1"/>
    <property type="molecule type" value="Transcribed_RNA"/>
</dbReference>
<dbReference type="PROSITE" id="PS51354">
    <property type="entry name" value="GLUTAREDOXIN_2"/>
    <property type="match status" value="1"/>
</dbReference>
<dbReference type="AlphaFoldDB" id="A0A7S4B3Q8"/>
<accession>A0A7S4B3Q8</accession>
<evidence type="ECO:0000259" key="5">
    <source>
        <dbReference type="Pfam" id="PF00462"/>
    </source>
</evidence>